<dbReference type="SUPFAM" id="SSF56204">
    <property type="entry name" value="Hect, E3 ligase catalytic domain"/>
    <property type="match status" value="1"/>
</dbReference>
<evidence type="ECO:0000256" key="1">
    <source>
        <dbReference type="ARBA" id="ARBA00000885"/>
    </source>
</evidence>
<comment type="catalytic activity">
    <reaction evidence="1">
        <text>S-ubiquitinyl-[E2 ubiquitin-conjugating enzyme]-L-cysteine + [acceptor protein]-L-lysine = [E2 ubiquitin-conjugating enzyme]-L-cysteine + N(6)-ubiquitinyl-[acceptor protein]-L-lysine.</text>
        <dbReference type="EC" id="2.3.2.26"/>
    </reaction>
</comment>
<dbReference type="EC" id="2.3.2.26" evidence="2"/>
<keyword evidence="8" id="KW-1185">Reference proteome</keyword>
<organism evidence="7 8">
    <name type="scientific">Elysia marginata</name>
    <dbReference type="NCBI Taxonomy" id="1093978"/>
    <lineage>
        <taxon>Eukaryota</taxon>
        <taxon>Metazoa</taxon>
        <taxon>Spiralia</taxon>
        <taxon>Lophotrochozoa</taxon>
        <taxon>Mollusca</taxon>
        <taxon>Gastropoda</taxon>
        <taxon>Heterobranchia</taxon>
        <taxon>Euthyneura</taxon>
        <taxon>Panpulmonata</taxon>
        <taxon>Sacoglossa</taxon>
        <taxon>Placobranchoidea</taxon>
        <taxon>Plakobranchidae</taxon>
        <taxon>Elysia</taxon>
    </lineage>
</organism>
<dbReference type="FunFam" id="3.30.2410.10:FF:000003">
    <property type="entry name" value="probable E3 ubiquitin-protein ligase HERC4 isoform X1"/>
    <property type="match status" value="1"/>
</dbReference>
<feature type="active site" description="Glycyl thioester intermediate" evidence="5">
    <location>
        <position position="498"/>
    </location>
</feature>
<dbReference type="Gene3D" id="3.30.2160.10">
    <property type="entry name" value="Hect, E3 ligase catalytic domain"/>
    <property type="match status" value="2"/>
</dbReference>
<name>A0AAV4JNX8_9GAST</name>
<dbReference type="AlphaFoldDB" id="A0AAV4JNX8"/>
<dbReference type="PROSITE" id="PS50237">
    <property type="entry name" value="HECT"/>
    <property type="match status" value="1"/>
</dbReference>
<sequence length="530" mass="60878">MEMLAKLNKVNESHEIIAHSKFYVPDLKECVDIKEDYIRWVQQKLQEPHRQGRHFYNYPFLFDGEAKSVLLQTDAALQMLSAQEEANMSNVIGLMFAVHTPLQPFNPINPCLILNVRRDNLVQDTLTQLQGKNPRDFKRPLKVKFEGEDGIDEGGVRKELFRLLLCEVMDPTFDMFTTIDGSNFQWFNSSTSKDLNMFRMIGTLCGLAIYNFTIIDLHFPLALFKKLLKKPVLLDDLIELMPDIGSCCDINIGKKIRKLNLTGVAGLVFSRKNKNPATFAGKVVSELICVDLWSSDVDCIFKNNFWIDVGDRTLQLKHSKWIEGHIYTRLLPTRLKEGITDIQFGETKFVELCPGGKDKEVNNENKHEYVDLYVDYLLNKSVYEQFTAFSEGFLAVCGGHVLDCFHPLELQAIVVGNEDYDFEELEKNTTYKGDYCRYHQTINFFWEVFHEMSLVDKKKFLLFLTGSDRIPIYGMKHLKIIIQPSSGGEDSLPVALTCFSVLNLPRYTTKENMQQKLLVAIQHTVGFGLN</sequence>
<reference evidence="7 8" key="1">
    <citation type="journal article" date="2021" name="Elife">
        <title>Chloroplast acquisition without the gene transfer in kleptoplastic sea slugs, Plakobranchus ocellatus.</title>
        <authorList>
            <person name="Maeda T."/>
            <person name="Takahashi S."/>
            <person name="Yoshida T."/>
            <person name="Shimamura S."/>
            <person name="Takaki Y."/>
            <person name="Nagai Y."/>
            <person name="Toyoda A."/>
            <person name="Suzuki Y."/>
            <person name="Arimoto A."/>
            <person name="Ishii H."/>
            <person name="Satoh N."/>
            <person name="Nishiyama T."/>
            <person name="Hasebe M."/>
            <person name="Maruyama T."/>
            <person name="Minagawa J."/>
            <person name="Obokata J."/>
            <person name="Shigenobu S."/>
        </authorList>
    </citation>
    <scope>NUCLEOTIDE SEQUENCE [LARGE SCALE GENOMIC DNA]</scope>
</reference>
<dbReference type="Proteomes" id="UP000762676">
    <property type="component" value="Unassembled WGS sequence"/>
</dbReference>
<evidence type="ECO:0000256" key="5">
    <source>
        <dbReference type="PROSITE-ProRule" id="PRU00104"/>
    </source>
</evidence>
<feature type="domain" description="HECT" evidence="6">
    <location>
        <begin position="133"/>
        <end position="530"/>
    </location>
</feature>
<evidence type="ECO:0000256" key="2">
    <source>
        <dbReference type="ARBA" id="ARBA00012485"/>
    </source>
</evidence>
<evidence type="ECO:0000256" key="4">
    <source>
        <dbReference type="ARBA" id="ARBA00022786"/>
    </source>
</evidence>
<dbReference type="EMBL" id="BMAT01007031">
    <property type="protein sequence ID" value="GFS24498.1"/>
    <property type="molecule type" value="Genomic_DNA"/>
</dbReference>
<evidence type="ECO:0000313" key="8">
    <source>
        <dbReference type="Proteomes" id="UP000762676"/>
    </source>
</evidence>
<proteinExistence type="predicted"/>
<comment type="caution">
    <text evidence="7">The sequence shown here is derived from an EMBL/GenBank/DDBJ whole genome shotgun (WGS) entry which is preliminary data.</text>
</comment>
<accession>A0AAV4JNX8</accession>
<protein>
    <recommendedName>
        <fullName evidence="2">HECT-type E3 ubiquitin transferase</fullName>
        <ecNumber evidence="2">2.3.2.26</ecNumber>
    </recommendedName>
</protein>
<evidence type="ECO:0000313" key="7">
    <source>
        <dbReference type="EMBL" id="GFS24498.1"/>
    </source>
</evidence>
<dbReference type="SMART" id="SM00119">
    <property type="entry name" value="HECTc"/>
    <property type="match status" value="1"/>
</dbReference>
<dbReference type="PANTHER" id="PTHR45700:SF8">
    <property type="entry name" value="HECT-TYPE E3 UBIQUITIN TRANSFERASE"/>
    <property type="match status" value="1"/>
</dbReference>
<evidence type="ECO:0000256" key="3">
    <source>
        <dbReference type="ARBA" id="ARBA00022679"/>
    </source>
</evidence>
<dbReference type="GO" id="GO:0000209">
    <property type="term" value="P:protein polyubiquitination"/>
    <property type="evidence" value="ECO:0007669"/>
    <property type="project" value="InterPro"/>
</dbReference>
<dbReference type="InterPro" id="IPR044611">
    <property type="entry name" value="E3A/B/C-like"/>
</dbReference>
<dbReference type="CDD" id="cd00078">
    <property type="entry name" value="HECTc"/>
    <property type="match status" value="1"/>
</dbReference>
<dbReference type="Pfam" id="PF00632">
    <property type="entry name" value="HECT"/>
    <property type="match status" value="1"/>
</dbReference>
<dbReference type="InterPro" id="IPR035983">
    <property type="entry name" value="Hect_E3_ubiquitin_ligase"/>
</dbReference>
<dbReference type="Gene3D" id="3.30.2410.10">
    <property type="entry name" value="Hect, E3 ligase catalytic domain"/>
    <property type="match status" value="1"/>
</dbReference>
<dbReference type="Gene3D" id="3.90.1750.10">
    <property type="entry name" value="Hect, E3 ligase catalytic domains"/>
    <property type="match status" value="2"/>
</dbReference>
<dbReference type="GO" id="GO:0061630">
    <property type="term" value="F:ubiquitin protein ligase activity"/>
    <property type="evidence" value="ECO:0007669"/>
    <property type="project" value="UniProtKB-EC"/>
</dbReference>
<dbReference type="InterPro" id="IPR000569">
    <property type="entry name" value="HECT_dom"/>
</dbReference>
<evidence type="ECO:0000259" key="6">
    <source>
        <dbReference type="PROSITE" id="PS50237"/>
    </source>
</evidence>
<gene>
    <name evidence="7" type="ORF">ElyMa_003416900</name>
</gene>
<dbReference type="PANTHER" id="PTHR45700">
    <property type="entry name" value="UBIQUITIN-PROTEIN LIGASE E3C"/>
    <property type="match status" value="1"/>
</dbReference>
<keyword evidence="4 5" id="KW-0833">Ubl conjugation pathway</keyword>
<keyword evidence="3" id="KW-0808">Transferase</keyword>